<dbReference type="Gene3D" id="3.30.710.10">
    <property type="entry name" value="Potassium Channel Kv1.1, Chain A"/>
    <property type="match status" value="1"/>
</dbReference>
<dbReference type="PROSITE" id="PS50144">
    <property type="entry name" value="MATH"/>
    <property type="match status" value="1"/>
</dbReference>
<dbReference type="Pfam" id="PF00651">
    <property type="entry name" value="BTB"/>
    <property type="match status" value="1"/>
</dbReference>
<dbReference type="Pfam" id="PF00917">
    <property type="entry name" value="MATH"/>
    <property type="match status" value="1"/>
</dbReference>
<feature type="domain" description="MATH" evidence="2">
    <location>
        <begin position="603"/>
        <end position="742"/>
    </location>
</feature>
<dbReference type="InterPro" id="IPR002083">
    <property type="entry name" value="MATH/TRAF_dom"/>
</dbReference>
<organism evidence="3 4">
    <name type="scientific">Heterodera trifolii</name>
    <dbReference type="NCBI Taxonomy" id="157864"/>
    <lineage>
        <taxon>Eukaryota</taxon>
        <taxon>Metazoa</taxon>
        <taxon>Ecdysozoa</taxon>
        <taxon>Nematoda</taxon>
        <taxon>Chromadorea</taxon>
        <taxon>Rhabditida</taxon>
        <taxon>Tylenchina</taxon>
        <taxon>Tylenchomorpha</taxon>
        <taxon>Tylenchoidea</taxon>
        <taxon>Heteroderidae</taxon>
        <taxon>Heteroderinae</taxon>
        <taxon>Heterodera</taxon>
    </lineage>
</organism>
<evidence type="ECO:0000259" key="2">
    <source>
        <dbReference type="PROSITE" id="PS50144"/>
    </source>
</evidence>
<dbReference type="Pfam" id="PF22486">
    <property type="entry name" value="MATH_2"/>
    <property type="match status" value="3"/>
</dbReference>
<dbReference type="InterPro" id="IPR008974">
    <property type="entry name" value="TRAF-like"/>
</dbReference>
<sequence>MSDNLADHMKHLLVGTAQFAAQVHFLVGHGDGKELLLAHKNALVSASEVFEAMFRFDRNNGKAENGSADRPVEVPDVGAAAFKVMLSFIHTEELSGLDGDNATEVLYAAVKYNISGLIGHCLAALPNAFMALAYARLFGLEEFANKYIRYIYKNGGPLFGTEEFLQIDQNLLSEIFDRDQLMISDEFEIWKAALRWADEKCRQNAIECSAENRRSALGPALFKIRFPLIPTDTFEKQIVPSGVLSNDECVAISQFHSHYRPNLRGVPGLKPLKFPTQTRICDWNIAKANGAPPTLAFEIEKLSEFAREEEGSVRESALNVCINGGFQCYVSAKISTAMRGNSTEKWLGLCLGCCAASEDEKYWSCKCSATYRIISQKSGTEDLIGKYYDLIFNNDKLMYGFVRCISFAELMDPRKGFYDQNEDKVTCAIDVFMEEENRAKFDSDPNKSNGTIVMEIGKLSEFAREICSSARHSEAIQLNGLSWEIAAKIETDEESAEKCLGFYLRCTAPTNDGKWSCKCSATYRIVSQKRGTEDLIGKYYGLIFNNDKHIMYGFGRCISFAELMDPRKGFYDQNEDKMTCVIDVFMEEEKSKAKFDSDPNKSNGTIVMEIDKLSEFAREFCLSKRRSETIQLKGLSWELHAKIFTMKSTEKWLRFYLMCTTPTNDGKWSRKCSATYRIVSQKSGTEDLIRRIYGHLSNNVYSNRFGLHSNPFGFIYFISFAELMDPRKGFYDQNEDKLTCAIDVFMEEENRGKFDSDPNKSNGTILMEIGKLSEFAREICSSERHSEAIQLKGLSWEIAAEIETDEESAEKCLGFYLMCTAPTNDGKWSCKCSATYRIVSQKRGTEDLIGKYYGLIFNNDNHIFGFDCCISFAELMDPRKGFYDQNEDKMTCVIDVFMEEEKSKAKFDSDPNKSNGTIVMEIDKLSEFAREFCLSERCSETIQLKGLSWDLHAKIDMESTEKWLRFYLICTAPTNDGKWTCKCSATLRIVSQKRGTDDFVLAADVRCVYGNNEWDSWHYDHNLISFSKLMDPSEGFYNKHEDKVTFAIDLIVRDDEWRGGGEMPTKQRCSSDTPFVIRVGIWKTCNGKNGIIMMENDCTKLLICYQSEMDKNRKVGKRIGVGKENIGKQKFMECAEEIAEDQWHGLIIAKHQD</sequence>
<dbReference type="EMBL" id="JBICBT010000255">
    <property type="protein sequence ID" value="KAL3119187.1"/>
    <property type="molecule type" value="Genomic_DNA"/>
</dbReference>
<name>A0ABD2LWG8_9BILA</name>
<evidence type="ECO:0000313" key="3">
    <source>
        <dbReference type="EMBL" id="KAL3119187.1"/>
    </source>
</evidence>
<dbReference type="InterPro" id="IPR000210">
    <property type="entry name" value="BTB/POZ_dom"/>
</dbReference>
<dbReference type="Gene3D" id="1.25.40.420">
    <property type="match status" value="1"/>
</dbReference>
<evidence type="ECO:0000259" key="1">
    <source>
        <dbReference type="PROSITE" id="PS50097"/>
    </source>
</evidence>
<comment type="caution">
    <text evidence="3">The sequence shown here is derived from an EMBL/GenBank/DDBJ whole genome shotgun (WGS) entry which is preliminary data.</text>
</comment>
<dbReference type="SUPFAM" id="SSF49599">
    <property type="entry name" value="TRAF domain-like"/>
    <property type="match status" value="5"/>
</dbReference>
<dbReference type="SMART" id="SM00875">
    <property type="entry name" value="BACK"/>
    <property type="match status" value="1"/>
</dbReference>
<proteinExistence type="predicted"/>
<dbReference type="PANTHER" id="PTHR45774">
    <property type="entry name" value="BTB/POZ DOMAIN-CONTAINING"/>
    <property type="match status" value="1"/>
</dbReference>
<evidence type="ECO:0008006" key="5">
    <source>
        <dbReference type="Google" id="ProtNLM"/>
    </source>
</evidence>
<dbReference type="InterPro" id="IPR011333">
    <property type="entry name" value="SKP1/BTB/POZ_sf"/>
</dbReference>
<dbReference type="InterPro" id="IPR011705">
    <property type="entry name" value="BACK"/>
</dbReference>
<dbReference type="Gene3D" id="2.60.210.10">
    <property type="entry name" value="Apoptosis, Tumor Necrosis Factor Receptor Associated Protein 2, Chain A"/>
    <property type="match status" value="5"/>
</dbReference>
<dbReference type="Proteomes" id="UP001620626">
    <property type="component" value="Unassembled WGS sequence"/>
</dbReference>
<dbReference type="PANTHER" id="PTHR45774:SF3">
    <property type="entry name" value="BTB (POZ) DOMAIN-CONTAINING 2B-RELATED"/>
    <property type="match status" value="1"/>
</dbReference>
<reference evidence="3 4" key="1">
    <citation type="submission" date="2024-10" db="EMBL/GenBank/DDBJ databases">
        <authorList>
            <person name="Kim D."/>
        </authorList>
    </citation>
    <scope>NUCLEOTIDE SEQUENCE [LARGE SCALE GENOMIC DNA]</scope>
    <source>
        <strain evidence="3">BH-2024</strain>
    </source>
</reference>
<evidence type="ECO:0000313" key="4">
    <source>
        <dbReference type="Proteomes" id="UP001620626"/>
    </source>
</evidence>
<dbReference type="SMART" id="SM00225">
    <property type="entry name" value="BTB"/>
    <property type="match status" value="1"/>
</dbReference>
<dbReference type="PROSITE" id="PS50097">
    <property type="entry name" value="BTB"/>
    <property type="match status" value="1"/>
</dbReference>
<gene>
    <name evidence="3" type="ORF">niasHT_003474</name>
</gene>
<dbReference type="SMART" id="SM00061">
    <property type="entry name" value="MATH"/>
    <property type="match status" value="4"/>
</dbReference>
<feature type="domain" description="BTB" evidence="1">
    <location>
        <begin position="21"/>
        <end position="98"/>
    </location>
</feature>
<keyword evidence="4" id="KW-1185">Reference proteome</keyword>
<dbReference type="AlphaFoldDB" id="A0ABD2LWG8"/>
<dbReference type="SUPFAM" id="SSF54695">
    <property type="entry name" value="POZ domain"/>
    <property type="match status" value="1"/>
</dbReference>
<dbReference type="Pfam" id="PF07707">
    <property type="entry name" value="BACK"/>
    <property type="match status" value="1"/>
</dbReference>
<accession>A0ABD2LWG8</accession>
<protein>
    <recommendedName>
        <fullName evidence="5">BTB domain-containing protein</fullName>
    </recommendedName>
</protein>